<dbReference type="InterPro" id="IPR029014">
    <property type="entry name" value="NiFe-Hase_large"/>
</dbReference>
<name>A0A0B3RS58_9RHOB</name>
<dbReference type="Proteomes" id="UP000030960">
    <property type="component" value="Unassembled WGS sequence"/>
</dbReference>
<organism evidence="1 2">
    <name type="scientific">Mameliella alba</name>
    <dbReference type="NCBI Taxonomy" id="561184"/>
    <lineage>
        <taxon>Bacteria</taxon>
        <taxon>Pseudomonadati</taxon>
        <taxon>Pseudomonadota</taxon>
        <taxon>Alphaproteobacteria</taxon>
        <taxon>Rhodobacterales</taxon>
        <taxon>Roseobacteraceae</taxon>
        <taxon>Mameliella</taxon>
    </lineage>
</organism>
<proteinExistence type="predicted"/>
<dbReference type="AlphaFoldDB" id="A0A0B3RS58"/>
<dbReference type="OrthoDB" id="7778333at2"/>
<evidence type="ECO:0000313" key="1">
    <source>
        <dbReference type="EMBL" id="KHQ50767.1"/>
    </source>
</evidence>
<dbReference type="STRING" id="561184.SAMN05216376_11165"/>
<dbReference type="PATRIC" id="fig|1515334.3.peg.4717"/>
<accession>A0A0B3RS58</accession>
<protein>
    <submittedName>
        <fullName evidence="1">Hydrogenase expression/formation protein HupK</fullName>
    </submittedName>
</protein>
<dbReference type="Gene3D" id="1.10.645.10">
    <property type="entry name" value="Cytochrome-c3 Hydrogenase, chain B"/>
    <property type="match status" value="1"/>
</dbReference>
<sequence length="303" mass="32109">MLTGAAYPALRAVTVPGLPVARLVIGKPAAEAAELLPRLFNLCRVAQGVAARAAFGLPLPTGWQDDLRAEILREHVAKLCLRWPALVSLPPLALPRDWPTGSAETRRVIFSPTGQMPETPEQFRAFLEAEQGCARLLRAISRLFAPFEACRTALPAPGVGGVFGPHVVENSTAARQSAHPVLQDIETRWGRGPLWSATALACDLQAVMDGRLPAAVISRGCAVVPAARGLYGITAAVEHGRVTAFARQTPTDHLLAPGGALEQSLASLRPARAQALGPLVLSLLDPCSPVRLEPFAPMEADHA</sequence>
<reference evidence="1 2" key="1">
    <citation type="submission" date="2014-10" db="EMBL/GenBank/DDBJ databases">
        <title>Genome sequence of Ponticoccus sp. strain UMTAT08 isolated from clonal culture of toxic dinoflagellate Alexandrium tamiyavanichii.</title>
        <authorList>
            <person name="Gan H.Y."/>
            <person name="Muhd D.-D."/>
            <person name="Mohd Noor M.E."/>
            <person name="Yeong Y.S."/>
            <person name="Usup G."/>
        </authorList>
    </citation>
    <scope>NUCLEOTIDE SEQUENCE [LARGE SCALE GENOMIC DNA]</scope>
    <source>
        <strain evidence="1 2">UMTAT08</strain>
    </source>
</reference>
<comment type="caution">
    <text evidence="1">The sequence shown here is derived from an EMBL/GenBank/DDBJ whole genome shotgun (WGS) entry which is preliminary data.</text>
</comment>
<dbReference type="EMBL" id="JSUQ01000022">
    <property type="protein sequence ID" value="KHQ50767.1"/>
    <property type="molecule type" value="Genomic_DNA"/>
</dbReference>
<dbReference type="RefSeq" id="WP_043145611.1">
    <property type="nucleotide sequence ID" value="NZ_JSUQ01000022.1"/>
</dbReference>
<dbReference type="SUPFAM" id="SSF56762">
    <property type="entry name" value="HydB/Nqo4-like"/>
    <property type="match status" value="1"/>
</dbReference>
<gene>
    <name evidence="1" type="ORF">OA50_04691</name>
</gene>
<evidence type="ECO:0000313" key="2">
    <source>
        <dbReference type="Proteomes" id="UP000030960"/>
    </source>
</evidence>
<keyword evidence="2" id="KW-1185">Reference proteome</keyword>